<proteinExistence type="predicted"/>
<dbReference type="InterPro" id="IPR036291">
    <property type="entry name" value="NAD(P)-bd_dom_sf"/>
</dbReference>
<feature type="domain" description="D-isomer specific 2-hydroxyacid dehydrogenase NAD-binding" evidence="3">
    <location>
        <begin position="108"/>
        <end position="279"/>
    </location>
</feature>
<accession>A0A367XK51</accession>
<reference evidence="4 5" key="1">
    <citation type="submission" date="2014-07" db="EMBL/GenBank/DDBJ databases">
        <title>Draft genome sequence of Thalassospira profundimaris S25-3-2.</title>
        <authorList>
            <person name="Lai Q."/>
            <person name="Shao Z."/>
        </authorList>
    </citation>
    <scope>NUCLEOTIDE SEQUENCE [LARGE SCALE GENOMIC DNA]</scope>
    <source>
        <strain evidence="4 5">S25-3-2</strain>
    </source>
</reference>
<keyword evidence="1" id="KW-0560">Oxidoreductase</keyword>
<name>A0A367XK51_9PROT</name>
<dbReference type="SUPFAM" id="SSF51735">
    <property type="entry name" value="NAD(P)-binding Rossmann-fold domains"/>
    <property type="match status" value="1"/>
</dbReference>
<dbReference type="RefSeq" id="WP_114086504.1">
    <property type="nucleotide sequence ID" value="NZ_JPWH01000001.1"/>
</dbReference>
<keyword evidence="2" id="KW-0520">NAD</keyword>
<dbReference type="Pfam" id="PF02826">
    <property type="entry name" value="2-Hacid_dh_C"/>
    <property type="match status" value="1"/>
</dbReference>
<dbReference type="Gene3D" id="3.40.50.720">
    <property type="entry name" value="NAD(P)-binding Rossmann-like Domain"/>
    <property type="match status" value="2"/>
</dbReference>
<evidence type="ECO:0000259" key="3">
    <source>
        <dbReference type="Pfam" id="PF02826"/>
    </source>
</evidence>
<dbReference type="InterPro" id="IPR006140">
    <property type="entry name" value="D-isomer_DH_NAD-bd"/>
</dbReference>
<dbReference type="CDD" id="cd12164">
    <property type="entry name" value="GDH_like_2"/>
    <property type="match status" value="1"/>
</dbReference>
<protein>
    <submittedName>
        <fullName evidence="4">Hydroxyacid dehydrogenase</fullName>
    </submittedName>
</protein>
<dbReference type="Proteomes" id="UP000252517">
    <property type="component" value="Unassembled WGS sequence"/>
</dbReference>
<dbReference type="GO" id="GO:0051287">
    <property type="term" value="F:NAD binding"/>
    <property type="evidence" value="ECO:0007669"/>
    <property type="project" value="InterPro"/>
</dbReference>
<evidence type="ECO:0000256" key="2">
    <source>
        <dbReference type="ARBA" id="ARBA00023027"/>
    </source>
</evidence>
<organism evidence="4 5">
    <name type="scientific">Thalassospira profundimaris</name>
    <dbReference type="NCBI Taxonomy" id="502049"/>
    <lineage>
        <taxon>Bacteria</taxon>
        <taxon>Pseudomonadati</taxon>
        <taxon>Pseudomonadota</taxon>
        <taxon>Alphaproteobacteria</taxon>
        <taxon>Rhodospirillales</taxon>
        <taxon>Thalassospiraceae</taxon>
        <taxon>Thalassospira</taxon>
    </lineage>
</organism>
<dbReference type="AlphaFoldDB" id="A0A367XK51"/>
<evidence type="ECO:0000313" key="4">
    <source>
        <dbReference type="EMBL" id="RCK53928.1"/>
    </source>
</evidence>
<dbReference type="GO" id="GO:0016491">
    <property type="term" value="F:oxidoreductase activity"/>
    <property type="evidence" value="ECO:0007669"/>
    <property type="project" value="UniProtKB-KW"/>
</dbReference>
<dbReference type="PANTHER" id="PTHR43333:SF1">
    <property type="entry name" value="D-ISOMER SPECIFIC 2-HYDROXYACID DEHYDROGENASE NAD-BINDING DOMAIN-CONTAINING PROTEIN"/>
    <property type="match status" value="1"/>
</dbReference>
<dbReference type="SUPFAM" id="SSF52283">
    <property type="entry name" value="Formate/glycerate dehydrogenase catalytic domain-like"/>
    <property type="match status" value="1"/>
</dbReference>
<comment type="caution">
    <text evidence="4">The sequence shown here is derived from an EMBL/GenBank/DDBJ whole genome shotgun (WGS) entry which is preliminary data.</text>
</comment>
<dbReference type="PANTHER" id="PTHR43333">
    <property type="entry name" value="2-HACID_DH_C DOMAIN-CONTAINING PROTEIN"/>
    <property type="match status" value="1"/>
</dbReference>
<dbReference type="OrthoDB" id="9787219at2"/>
<gene>
    <name evidence="4" type="ORF">TH25_00710</name>
</gene>
<evidence type="ECO:0000256" key="1">
    <source>
        <dbReference type="ARBA" id="ARBA00023002"/>
    </source>
</evidence>
<sequence>MSASAPRKILIASQGDETRWKEAMTTRLPDATIYTQDEDYNPAEIDYALLWKQPQGMIKNLENIRAIFSLGAGVEHVLSAPSLPEDVPIIRLEDAGMAQQMIEYHIYATLHFMRDFDHYLRHEKEGDWHPHDVAEISDFRVGVMGLGALGAAVATSLSNLGFHVSGWSRRMKAIENVATFAGDETLDEFLGQSDILICLLPRTRQTEGLLDSARLSKLPANAAIINASRGTAIVEEDLLRLVDTGHLRGAFLDVARNEPLPKGHPFWNHPKIRLTPHIAAATRIGPAVDQIADNIDRLEKGETPAGLVDRDTGY</sequence>
<dbReference type="EMBL" id="JPWH01000001">
    <property type="protein sequence ID" value="RCK53928.1"/>
    <property type="molecule type" value="Genomic_DNA"/>
</dbReference>
<evidence type="ECO:0000313" key="5">
    <source>
        <dbReference type="Proteomes" id="UP000252517"/>
    </source>
</evidence>